<dbReference type="Pfam" id="PF06099">
    <property type="entry name" value="Phenol_hyd_sub"/>
    <property type="match status" value="1"/>
</dbReference>
<dbReference type="EMBL" id="FNYH01000005">
    <property type="protein sequence ID" value="SEI59595.1"/>
    <property type="molecule type" value="Genomic_DNA"/>
</dbReference>
<dbReference type="Proteomes" id="UP000242999">
    <property type="component" value="Unassembled WGS sequence"/>
</dbReference>
<name>A0A1H6S776_9GAMM</name>
<dbReference type="AlphaFoldDB" id="A0A1H6S776"/>
<dbReference type="RefSeq" id="WP_093309092.1">
    <property type="nucleotide sequence ID" value="NZ_FNYH01000005.1"/>
</dbReference>
<proteinExistence type="predicted"/>
<evidence type="ECO:0000313" key="2">
    <source>
        <dbReference type="Proteomes" id="UP000242999"/>
    </source>
</evidence>
<keyword evidence="2" id="KW-1185">Reference proteome</keyword>
<dbReference type="InterPro" id="IPR010353">
    <property type="entry name" value="DmpK"/>
</dbReference>
<sequence length="95" mass="10745">MSALQSQDSIQDLQHLTKYVHVLSPENARFVEFYFAIGDPALMVELIMPPSAFAAFCAHNQVVPMSPEQVANLDADTEKWRYGENTLMARNTERT</sequence>
<organism evidence="1 2">
    <name type="scientific">Allopseudospirillum japonicum</name>
    <dbReference type="NCBI Taxonomy" id="64971"/>
    <lineage>
        <taxon>Bacteria</taxon>
        <taxon>Pseudomonadati</taxon>
        <taxon>Pseudomonadota</taxon>
        <taxon>Gammaproteobacteria</taxon>
        <taxon>Oceanospirillales</taxon>
        <taxon>Oceanospirillaceae</taxon>
        <taxon>Allopseudospirillum</taxon>
    </lineage>
</organism>
<accession>A0A1H6S776</accession>
<protein>
    <submittedName>
        <fullName evidence="1">Phenol hydroxylase P0 protein</fullName>
    </submittedName>
</protein>
<reference evidence="2" key="1">
    <citation type="submission" date="2016-10" db="EMBL/GenBank/DDBJ databases">
        <authorList>
            <person name="Varghese N."/>
            <person name="Submissions S."/>
        </authorList>
    </citation>
    <scope>NUCLEOTIDE SEQUENCE [LARGE SCALE GENOMIC DNA]</scope>
    <source>
        <strain evidence="2">DSM 7165</strain>
    </source>
</reference>
<gene>
    <name evidence="1" type="ORF">SAMN05421831_10528</name>
</gene>
<dbReference type="STRING" id="64971.SAMN05421831_10528"/>
<dbReference type="OrthoDB" id="8564678at2"/>
<evidence type="ECO:0000313" key="1">
    <source>
        <dbReference type="EMBL" id="SEI59595.1"/>
    </source>
</evidence>